<dbReference type="EMBL" id="FTMF01000009">
    <property type="protein sequence ID" value="SIQ85365.1"/>
    <property type="molecule type" value="Genomic_DNA"/>
</dbReference>
<dbReference type="GeneID" id="303672302"/>
<dbReference type="EMBL" id="UFVS01000001">
    <property type="protein sequence ID" value="SUX42027.1"/>
    <property type="molecule type" value="Genomic_DNA"/>
</dbReference>
<evidence type="ECO:0000313" key="3">
    <source>
        <dbReference type="Proteomes" id="UP000185725"/>
    </source>
</evidence>
<name>A0A381F6A0_9FLAO</name>
<dbReference type="InterPro" id="IPR035093">
    <property type="entry name" value="RelE/ParE_toxin_dom_sf"/>
</dbReference>
<organism evidence="2 4">
    <name type="scientific">Chryseobacterium indoltheticum</name>
    <dbReference type="NCBI Taxonomy" id="254"/>
    <lineage>
        <taxon>Bacteria</taxon>
        <taxon>Pseudomonadati</taxon>
        <taxon>Bacteroidota</taxon>
        <taxon>Flavobacteriia</taxon>
        <taxon>Flavobacteriales</taxon>
        <taxon>Weeksellaceae</taxon>
        <taxon>Chryseobacterium group</taxon>
        <taxon>Chryseobacterium</taxon>
    </lineage>
</organism>
<dbReference type="Proteomes" id="UP000185725">
    <property type="component" value="Unassembled WGS sequence"/>
</dbReference>
<dbReference type="KEGG" id="cil:EG358_01215"/>
<dbReference type="AlphaFoldDB" id="A0A381F6A0"/>
<evidence type="ECO:0000313" key="2">
    <source>
        <dbReference type="EMBL" id="SUX42027.1"/>
    </source>
</evidence>
<dbReference type="Gene3D" id="3.30.2310.20">
    <property type="entry name" value="RelE-like"/>
    <property type="match status" value="1"/>
</dbReference>
<evidence type="ECO:0000313" key="1">
    <source>
        <dbReference type="EMBL" id="SIQ85365.1"/>
    </source>
</evidence>
<dbReference type="Proteomes" id="UP000255231">
    <property type="component" value="Unassembled WGS sequence"/>
</dbReference>
<reference evidence="2 4" key="2">
    <citation type="submission" date="2018-06" db="EMBL/GenBank/DDBJ databases">
        <authorList>
            <consortium name="Pathogen Informatics"/>
            <person name="Doyle S."/>
        </authorList>
    </citation>
    <scope>NUCLEOTIDE SEQUENCE [LARGE SCALE GENOMIC DNA]</scope>
    <source>
        <strain evidence="2 4">NCTC13560</strain>
    </source>
</reference>
<reference evidence="1 3" key="1">
    <citation type="submission" date="2017-01" db="EMBL/GenBank/DDBJ databases">
        <authorList>
            <person name="Varghese N."/>
            <person name="Submissions S."/>
        </authorList>
    </citation>
    <scope>NUCLEOTIDE SEQUENCE [LARGE SCALE GENOMIC DNA]</scope>
    <source>
        <strain evidence="1 3">ATCC 27950</strain>
    </source>
</reference>
<dbReference type="RefSeq" id="WP_076561427.1">
    <property type="nucleotide sequence ID" value="NZ_CAURFR010000002.1"/>
</dbReference>
<accession>A0A381F6A0</accession>
<sequence>MTKITWSVRAKKEIDKVYQYWTNHNESNIYSEKILDETLRMINLIRNQNKIGLKSSTKELRRVLILENFSLSYRTSTKEIRILSFFDNRQDPKKNKFN</sequence>
<proteinExistence type="predicted"/>
<keyword evidence="3" id="KW-1185">Reference proteome</keyword>
<gene>
    <name evidence="2" type="ORF">NCTC13560_00842</name>
    <name evidence="1" type="ORF">SAMN05421682_10995</name>
</gene>
<evidence type="ECO:0000313" key="4">
    <source>
        <dbReference type="Proteomes" id="UP000255231"/>
    </source>
</evidence>
<dbReference type="OrthoDB" id="1098070at2"/>
<protein>
    <submittedName>
        <fullName evidence="1">Plasmid stabilization system protein ParE</fullName>
    </submittedName>
</protein>